<dbReference type="EMBL" id="AJJH01000100">
    <property type="protein sequence ID" value="EID78720.1"/>
    <property type="molecule type" value="Genomic_DNA"/>
</dbReference>
<reference evidence="1 2" key="1">
    <citation type="journal article" date="2012" name="J. Bacteriol.">
        <title>Draft genome sequence of the nitrophenol-degrading actinomycete Rhodococcus imtechensis RKJ300.</title>
        <authorList>
            <person name="Vikram S."/>
            <person name="Kumar S."/>
            <person name="Subramanian S."/>
            <person name="Raghava G.P."/>
        </authorList>
    </citation>
    <scope>NUCLEOTIDE SEQUENCE [LARGE SCALE GENOMIC DNA]</scope>
    <source>
        <strain evidence="1 2">RKJ300</strain>
    </source>
</reference>
<evidence type="ECO:0000313" key="1">
    <source>
        <dbReference type="EMBL" id="EID78720.1"/>
    </source>
</evidence>
<dbReference type="Proteomes" id="UP000006447">
    <property type="component" value="Unassembled WGS sequence"/>
</dbReference>
<name>I0WQQ4_RHOOP</name>
<comment type="caution">
    <text evidence="1">The sequence shown here is derived from an EMBL/GenBank/DDBJ whole genome shotgun (WGS) entry which is preliminary data.</text>
</comment>
<dbReference type="AlphaFoldDB" id="I0WQQ4"/>
<protein>
    <submittedName>
        <fullName evidence="1">Uncharacterized protein</fullName>
    </submittedName>
</protein>
<accession>I0WQQ4</accession>
<organism evidence="1 2">
    <name type="scientific">Rhodococcus opacus RKJ300 = JCM 13270</name>
    <dbReference type="NCBI Taxonomy" id="1165867"/>
    <lineage>
        <taxon>Bacteria</taxon>
        <taxon>Bacillati</taxon>
        <taxon>Actinomycetota</taxon>
        <taxon>Actinomycetes</taxon>
        <taxon>Mycobacteriales</taxon>
        <taxon>Nocardiaceae</taxon>
        <taxon>Rhodococcus</taxon>
    </lineage>
</organism>
<feature type="non-terminal residue" evidence="1">
    <location>
        <position position="78"/>
    </location>
</feature>
<evidence type="ECO:0000313" key="2">
    <source>
        <dbReference type="Proteomes" id="UP000006447"/>
    </source>
</evidence>
<proteinExistence type="predicted"/>
<sequence>MSGLLATLTGVSRIRLPPASLCRCDSTTAQVFHLRSVTQRLVAHEITLPMTRYCKVFHVFGAVRDVGHIGDPILALAG</sequence>
<gene>
    <name evidence="1" type="ORF">W59_17179</name>
</gene>